<accession>A0A7C1SQG0</accession>
<proteinExistence type="predicted"/>
<evidence type="ECO:0000256" key="1">
    <source>
        <dbReference type="SAM" id="Phobius"/>
    </source>
</evidence>
<sequence>MKRNTFLSVFGVLGILLTITTGVVLYASGYRLDFTKRALTETGMILAKSVPDGASVYLDGDLVAATDSTITSLNVGSYTLKIEKEGFASWEKTVEVKEGLVTNITALLPPISPSFTAITQNGAQLISSAPSGTKAAFISADKLYLLPLNSQFLGFLRTRPQEIAEEPTDVDFSKATKLLFSPNENQILVITPSNDLLVTIGQGESQILTNTTKLTKSWGDERLEHKAEVIKDLEVANDLKDTALSAGSSWAPDERKLLYTKTQGQKTEFWVANFSDPLPVGESLDQKIWETENSKLKFFWLADSHHFILISGKTVSLIDIDGSNKRDLYSGNLAERIALSSTDLAQVIILTSLSPTSGDNLYGISLR</sequence>
<reference evidence="3" key="1">
    <citation type="journal article" date="2020" name="mSystems">
        <title>Genome- and Community-Level Interaction Insights into Carbon Utilization and Element Cycling Functions of Hydrothermarchaeota in Hydrothermal Sediment.</title>
        <authorList>
            <person name="Zhou Z."/>
            <person name="Liu Y."/>
            <person name="Xu W."/>
            <person name="Pan J."/>
            <person name="Luo Z.H."/>
            <person name="Li M."/>
        </authorList>
    </citation>
    <scope>NUCLEOTIDE SEQUENCE [LARGE SCALE GENOMIC DNA]</scope>
    <source>
        <strain evidence="3">HyVt-365</strain>
    </source>
</reference>
<protein>
    <submittedName>
        <fullName evidence="3">PEGA domain-containing protein</fullName>
    </submittedName>
</protein>
<dbReference type="Pfam" id="PF08308">
    <property type="entry name" value="PEGA"/>
    <property type="match status" value="1"/>
</dbReference>
<gene>
    <name evidence="3" type="ORF">ENI09_01220</name>
</gene>
<dbReference type="InterPro" id="IPR013229">
    <property type="entry name" value="PEGA"/>
</dbReference>
<keyword evidence="1" id="KW-1133">Transmembrane helix</keyword>
<comment type="caution">
    <text evidence="3">The sequence shown here is derived from an EMBL/GenBank/DDBJ whole genome shotgun (WGS) entry which is preliminary data.</text>
</comment>
<evidence type="ECO:0000313" key="3">
    <source>
        <dbReference type="EMBL" id="HEB14015.1"/>
    </source>
</evidence>
<dbReference type="EMBL" id="DRHH01000049">
    <property type="protein sequence ID" value="HEB14015.1"/>
    <property type="molecule type" value="Genomic_DNA"/>
</dbReference>
<name>A0A7C1SQG0_UNCKA</name>
<organism evidence="3">
    <name type="scientific">candidate division WWE3 bacterium</name>
    <dbReference type="NCBI Taxonomy" id="2053526"/>
    <lineage>
        <taxon>Bacteria</taxon>
        <taxon>Katanobacteria</taxon>
    </lineage>
</organism>
<dbReference type="Proteomes" id="UP000885744">
    <property type="component" value="Unassembled WGS sequence"/>
</dbReference>
<feature type="transmembrane region" description="Helical" evidence="1">
    <location>
        <begin position="6"/>
        <end position="27"/>
    </location>
</feature>
<dbReference type="SUPFAM" id="SSF82171">
    <property type="entry name" value="DPP6 N-terminal domain-like"/>
    <property type="match status" value="1"/>
</dbReference>
<feature type="domain" description="PEGA" evidence="2">
    <location>
        <begin position="46"/>
        <end position="110"/>
    </location>
</feature>
<keyword evidence="1" id="KW-0472">Membrane</keyword>
<dbReference type="AlphaFoldDB" id="A0A7C1SQG0"/>
<keyword evidence="1" id="KW-0812">Transmembrane</keyword>
<evidence type="ECO:0000259" key="2">
    <source>
        <dbReference type="Pfam" id="PF08308"/>
    </source>
</evidence>